<feature type="transmembrane region" description="Helical" evidence="6">
    <location>
        <begin position="176"/>
        <end position="194"/>
    </location>
</feature>
<feature type="transmembrane region" description="Helical" evidence="6">
    <location>
        <begin position="20"/>
        <end position="38"/>
    </location>
</feature>
<dbReference type="Proteomes" id="UP000248057">
    <property type="component" value="Unassembled WGS sequence"/>
</dbReference>
<dbReference type="CDD" id="cd17489">
    <property type="entry name" value="MFS_YfcJ_like"/>
    <property type="match status" value="1"/>
</dbReference>
<keyword evidence="3 6" id="KW-0812">Transmembrane</keyword>
<evidence type="ECO:0000256" key="5">
    <source>
        <dbReference type="ARBA" id="ARBA00023136"/>
    </source>
</evidence>
<feature type="transmembrane region" description="Helical" evidence="6">
    <location>
        <begin position="284"/>
        <end position="309"/>
    </location>
</feature>
<sequence length="406" mass="43899">MSSSIALKTGKTEEKVPDKIWNASFISVFIANMLMFMGQQMMNTLVAKYANHLGAAPIIVGLVTSAFAYTALIFKIFAAPAIDTFNKRYILVCAMLVMAASYAGYSFSGSIPVLLASRLLQGAGQAFSATCCLALATDTLPPDRLGTGISYFSLAQVICQSIGPTIGLSLSRTIGYHYTFMIGAVTMCLAAVAASRIRNKHVKAVKRYSISLDSIIAKEAILPAVLMFLLCMVYYNITTFLVIYAEERGCGMNIGYFFTVYAVTLLVTRPVIGRFGDKHGLVKIFIPAMFFFALAFLLISFATNIWMFLLAAFVSAFGYGACQPSVQTLCMKCVPKEKRGAGSSTNYIGQDLGNLVGPLIAGSLAGRFGYAAMWRIMIIPVALALLIVLVFRNRIHSAGQAKEEAV</sequence>
<keyword evidence="4 6" id="KW-1133">Transmembrane helix</keyword>
<dbReference type="AlphaFoldDB" id="A0A2V3YMC5"/>
<evidence type="ECO:0000259" key="7">
    <source>
        <dbReference type="PROSITE" id="PS50850"/>
    </source>
</evidence>
<dbReference type="PROSITE" id="PS50850">
    <property type="entry name" value="MFS"/>
    <property type="match status" value="1"/>
</dbReference>
<evidence type="ECO:0000256" key="2">
    <source>
        <dbReference type="ARBA" id="ARBA00022448"/>
    </source>
</evidence>
<dbReference type="InterPro" id="IPR020846">
    <property type="entry name" value="MFS_dom"/>
</dbReference>
<feature type="transmembrane region" description="Helical" evidence="6">
    <location>
        <begin position="215"/>
        <end position="235"/>
    </location>
</feature>
<comment type="subcellular location">
    <subcellularLocation>
        <location evidence="1">Cell membrane</location>
        <topology evidence="1">Multi-pass membrane protein</topology>
    </subcellularLocation>
</comment>
<proteinExistence type="predicted"/>
<evidence type="ECO:0000256" key="4">
    <source>
        <dbReference type="ARBA" id="ARBA00022989"/>
    </source>
</evidence>
<dbReference type="GO" id="GO:0005886">
    <property type="term" value="C:plasma membrane"/>
    <property type="evidence" value="ECO:0007669"/>
    <property type="project" value="UniProtKB-SubCell"/>
</dbReference>
<dbReference type="EMBL" id="QJKD01000003">
    <property type="protein sequence ID" value="PXX55093.1"/>
    <property type="molecule type" value="Genomic_DNA"/>
</dbReference>
<name>A0A2V3YMC5_9FIRM</name>
<accession>A0A2V3YMC5</accession>
<dbReference type="PANTHER" id="PTHR23531">
    <property type="entry name" value="QUINOLENE RESISTANCE PROTEIN NORA"/>
    <property type="match status" value="1"/>
</dbReference>
<feature type="transmembrane region" description="Helical" evidence="6">
    <location>
        <begin position="58"/>
        <end position="77"/>
    </location>
</feature>
<comment type="caution">
    <text evidence="8">The sequence shown here is derived from an EMBL/GenBank/DDBJ whole genome shotgun (WGS) entry which is preliminary data.</text>
</comment>
<dbReference type="Pfam" id="PF07690">
    <property type="entry name" value="MFS_1"/>
    <property type="match status" value="1"/>
</dbReference>
<organism evidence="8 9">
    <name type="scientific">Hungatella effluvii</name>
    <dbReference type="NCBI Taxonomy" id="1096246"/>
    <lineage>
        <taxon>Bacteria</taxon>
        <taxon>Bacillati</taxon>
        <taxon>Bacillota</taxon>
        <taxon>Clostridia</taxon>
        <taxon>Lachnospirales</taxon>
        <taxon>Lachnospiraceae</taxon>
        <taxon>Hungatella</taxon>
    </lineage>
</organism>
<protein>
    <submittedName>
        <fullName evidence="8">Putative MFS family arabinose efflux permease</fullName>
    </submittedName>
</protein>
<keyword evidence="2" id="KW-0813">Transport</keyword>
<feature type="transmembrane region" description="Helical" evidence="6">
    <location>
        <begin position="89"/>
        <end position="107"/>
    </location>
</feature>
<keyword evidence="5 6" id="KW-0472">Membrane</keyword>
<evidence type="ECO:0000313" key="8">
    <source>
        <dbReference type="EMBL" id="PXX55093.1"/>
    </source>
</evidence>
<dbReference type="InterPro" id="IPR052714">
    <property type="entry name" value="MFS_Exporter"/>
</dbReference>
<evidence type="ECO:0000256" key="1">
    <source>
        <dbReference type="ARBA" id="ARBA00004651"/>
    </source>
</evidence>
<dbReference type="GeneID" id="86060658"/>
<feature type="domain" description="Major facilitator superfamily (MFS) profile" evidence="7">
    <location>
        <begin position="24"/>
        <end position="396"/>
    </location>
</feature>
<evidence type="ECO:0000256" key="6">
    <source>
        <dbReference type="SAM" id="Phobius"/>
    </source>
</evidence>
<dbReference type="RefSeq" id="WP_110322201.1">
    <property type="nucleotide sequence ID" value="NZ_JAQETU010000026.1"/>
</dbReference>
<gene>
    <name evidence="8" type="ORF">DFR60_103144</name>
</gene>
<feature type="transmembrane region" description="Helical" evidence="6">
    <location>
        <begin position="372"/>
        <end position="391"/>
    </location>
</feature>
<dbReference type="GO" id="GO:0022857">
    <property type="term" value="F:transmembrane transporter activity"/>
    <property type="evidence" value="ECO:0007669"/>
    <property type="project" value="InterPro"/>
</dbReference>
<reference evidence="8 9" key="1">
    <citation type="submission" date="2018-05" db="EMBL/GenBank/DDBJ databases">
        <title>Genomic Encyclopedia of Type Strains, Phase IV (KMG-IV): sequencing the most valuable type-strain genomes for metagenomic binning, comparative biology and taxonomic classification.</title>
        <authorList>
            <person name="Goeker M."/>
        </authorList>
    </citation>
    <scope>NUCLEOTIDE SEQUENCE [LARGE SCALE GENOMIC DNA]</scope>
    <source>
        <strain evidence="8 9">DSM 24995</strain>
    </source>
</reference>
<evidence type="ECO:0000256" key="3">
    <source>
        <dbReference type="ARBA" id="ARBA00022692"/>
    </source>
</evidence>
<evidence type="ECO:0000313" key="9">
    <source>
        <dbReference type="Proteomes" id="UP000248057"/>
    </source>
</evidence>
<dbReference type="InterPro" id="IPR036259">
    <property type="entry name" value="MFS_trans_sf"/>
</dbReference>
<dbReference type="InterPro" id="IPR011701">
    <property type="entry name" value="MFS"/>
</dbReference>
<feature type="transmembrane region" description="Helical" evidence="6">
    <location>
        <begin position="255"/>
        <end position="272"/>
    </location>
</feature>
<dbReference type="PANTHER" id="PTHR23531:SF1">
    <property type="entry name" value="QUINOLENE RESISTANCE PROTEIN NORA"/>
    <property type="match status" value="1"/>
</dbReference>
<keyword evidence="9" id="KW-1185">Reference proteome</keyword>
<dbReference type="SUPFAM" id="SSF103473">
    <property type="entry name" value="MFS general substrate transporter"/>
    <property type="match status" value="1"/>
</dbReference>
<dbReference type="Gene3D" id="1.20.1250.20">
    <property type="entry name" value="MFS general substrate transporter like domains"/>
    <property type="match status" value="2"/>
</dbReference>